<accession>A0A4U0WT90</accession>
<name>A0A4U0WT90_9PEZI</name>
<reference evidence="1 2" key="1">
    <citation type="submission" date="2017-03" db="EMBL/GenBank/DDBJ databases">
        <title>Genomes of endolithic fungi from Antarctica.</title>
        <authorList>
            <person name="Coleine C."/>
            <person name="Masonjones S."/>
            <person name="Stajich J.E."/>
        </authorList>
    </citation>
    <scope>NUCLEOTIDE SEQUENCE [LARGE SCALE GENOMIC DNA]</scope>
    <source>
        <strain evidence="1 2">CCFEE 5187</strain>
    </source>
</reference>
<evidence type="ECO:0000313" key="1">
    <source>
        <dbReference type="EMBL" id="TKA66391.1"/>
    </source>
</evidence>
<feature type="non-terminal residue" evidence="1">
    <location>
        <position position="52"/>
    </location>
</feature>
<proteinExistence type="predicted"/>
<dbReference type="Proteomes" id="UP000308768">
    <property type="component" value="Unassembled WGS sequence"/>
</dbReference>
<gene>
    <name evidence="1" type="ORF">B0A49_05818</name>
</gene>
<dbReference type="EMBL" id="NAJN01001027">
    <property type="protein sequence ID" value="TKA66391.1"/>
    <property type="molecule type" value="Genomic_DNA"/>
</dbReference>
<evidence type="ECO:0000313" key="2">
    <source>
        <dbReference type="Proteomes" id="UP000308768"/>
    </source>
</evidence>
<keyword evidence="2" id="KW-1185">Reference proteome</keyword>
<sequence length="52" mass="5829">MSAIMAVVDIAYGMWYLPWWLITRGVEDVQGSFTIVAAGKADPRQSRQSARK</sequence>
<comment type="caution">
    <text evidence="1">The sequence shown here is derived from an EMBL/GenBank/DDBJ whole genome shotgun (WGS) entry which is preliminary data.</text>
</comment>
<organism evidence="1 2">
    <name type="scientific">Cryomyces minteri</name>
    <dbReference type="NCBI Taxonomy" id="331657"/>
    <lineage>
        <taxon>Eukaryota</taxon>
        <taxon>Fungi</taxon>
        <taxon>Dikarya</taxon>
        <taxon>Ascomycota</taxon>
        <taxon>Pezizomycotina</taxon>
        <taxon>Dothideomycetes</taxon>
        <taxon>Dothideomycetes incertae sedis</taxon>
        <taxon>Cryomyces</taxon>
    </lineage>
</organism>
<dbReference type="AlphaFoldDB" id="A0A4U0WT90"/>
<protein>
    <submittedName>
        <fullName evidence="1">Uncharacterized protein</fullName>
    </submittedName>
</protein>